<evidence type="ECO:0000256" key="2">
    <source>
        <dbReference type="SAM" id="Phobius"/>
    </source>
</evidence>
<keyword evidence="2" id="KW-0812">Transmembrane</keyword>
<protein>
    <submittedName>
        <fullName evidence="3">Uncharacterized protein</fullName>
    </submittedName>
</protein>
<feature type="compositionally biased region" description="Pro residues" evidence="1">
    <location>
        <begin position="1"/>
        <end position="10"/>
    </location>
</feature>
<gene>
    <name evidence="3" type="ORF">GCM10023321_37610</name>
</gene>
<reference evidence="4" key="1">
    <citation type="journal article" date="2019" name="Int. J. Syst. Evol. Microbiol.">
        <title>The Global Catalogue of Microorganisms (GCM) 10K type strain sequencing project: providing services to taxonomists for standard genome sequencing and annotation.</title>
        <authorList>
            <consortium name="The Broad Institute Genomics Platform"/>
            <consortium name="The Broad Institute Genome Sequencing Center for Infectious Disease"/>
            <person name="Wu L."/>
            <person name="Ma J."/>
        </authorList>
    </citation>
    <scope>NUCLEOTIDE SEQUENCE [LARGE SCALE GENOMIC DNA]</scope>
    <source>
        <strain evidence="4">JCM 18303</strain>
    </source>
</reference>
<keyword evidence="2" id="KW-1133">Transmembrane helix</keyword>
<accession>A0ABP9QAJ3</accession>
<evidence type="ECO:0000313" key="4">
    <source>
        <dbReference type="Proteomes" id="UP001428817"/>
    </source>
</evidence>
<feature type="region of interest" description="Disordered" evidence="1">
    <location>
        <begin position="1"/>
        <end position="20"/>
    </location>
</feature>
<keyword evidence="4" id="KW-1185">Reference proteome</keyword>
<evidence type="ECO:0000313" key="3">
    <source>
        <dbReference type="EMBL" id="GAA5158182.1"/>
    </source>
</evidence>
<organism evidence="3 4">
    <name type="scientific">Pseudonocardia eucalypti</name>
    <dbReference type="NCBI Taxonomy" id="648755"/>
    <lineage>
        <taxon>Bacteria</taxon>
        <taxon>Bacillati</taxon>
        <taxon>Actinomycetota</taxon>
        <taxon>Actinomycetes</taxon>
        <taxon>Pseudonocardiales</taxon>
        <taxon>Pseudonocardiaceae</taxon>
        <taxon>Pseudonocardia</taxon>
    </lineage>
</organism>
<keyword evidence="2" id="KW-0472">Membrane</keyword>
<feature type="transmembrane region" description="Helical" evidence="2">
    <location>
        <begin position="67"/>
        <end position="86"/>
    </location>
</feature>
<dbReference type="EMBL" id="BAABJP010000015">
    <property type="protein sequence ID" value="GAA5158182.1"/>
    <property type="molecule type" value="Genomic_DNA"/>
</dbReference>
<comment type="caution">
    <text evidence="3">The sequence shown here is derived from an EMBL/GenBank/DDBJ whole genome shotgun (WGS) entry which is preliminary data.</text>
</comment>
<feature type="transmembrane region" description="Helical" evidence="2">
    <location>
        <begin position="92"/>
        <end position="111"/>
    </location>
</feature>
<sequence length="153" mass="16122">MTTSPSPPPGGEVTDSGSPVRETTTAVNRFGRVTNLAVHYNMKKSLFAGVRREDLIMRHVVAARLETSRHAVVGSLLLITSVIWLLGGLAAGSGAAILAILPLALSVLLVWGSPRVAVTAADGVVRPSVSWPWTRAEAEEFVSAVSQELLARG</sequence>
<dbReference type="Proteomes" id="UP001428817">
    <property type="component" value="Unassembled WGS sequence"/>
</dbReference>
<evidence type="ECO:0000256" key="1">
    <source>
        <dbReference type="SAM" id="MobiDB-lite"/>
    </source>
</evidence>
<name>A0ABP9QAJ3_9PSEU</name>
<proteinExistence type="predicted"/>